<dbReference type="Proteomes" id="UP001589619">
    <property type="component" value="Unassembled WGS sequence"/>
</dbReference>
<feature type="transmembrane region" description="Helical" evidence="1">
    <location>
        <begin position="374"/>
        <end position="396"/>
    </location>
</feature>
<gene>
    <name evidence="3" type="ORF">ACFFNY_02955</name>
</gene>
<evidence type="ECO:0000313" key="3">
    <source>
        <dbReference type="EMBL" id="MFB9750520.1"/>
    </source>
</evidence>
<dbReference type="EMBL" id="JBHMAG010000003">
    <property type="protein sequence ID" value="MFB9750520.1"/>
    <property type="molecule type" value="Genomic_DNA"/>
</dbReference>
<keyword evidence="1" id="KW-0472">Membrane</keyword>
<evidence type="ECO:0000256" key="1">
    <source>
        <dbReference type="SAM" id="Phobius"/>
    </source>
</evidence>
<keyword evidence="1" id="KW-0812">Transmembrane</keyword>
<comment type="caution">
    <text evidence="3">The sequence shown here is derived from an EMBL/GenBank/DDBJ whole genome shotgun (WGS) entry which is preliminary data.</text>
</comment>
<sequence>MDIRYSAQALLARWIKLALVIAMLSAAFAVLGETKAHAAKLPLDIMIEQGFDGKLKEGKWAPVKMTVTNPGDDVSGDLTIQMTGDDGKNIVFAKHVDLPRQSTKIVWFTIPGKSLNQNNNKVLFYDKSVDKGEPLPFSQEKVSIQSRPVPPGTLVVGILARDPDTLNFLSLLNQKGYQIQTTQLTAGDFPWESGMLDGLDVIALNDTAGDALKPEHVKGIQDWVERGGKLVLAGGAGYAKTASGFAELSPVTVGGTATVSALPEFVQAAGRELALNGTLTVSKGTVKSGDTLFAENGIPLVVSAPRGGGSITYVAYDLASQPLASWSGNPTIWERILYGSIAPASSANQRYSQQDGLWEVSNALEVFPQLVPPAYGILTLLFLAYAIVVAPALYALLKRLDRREWAWFIIPVIAIVMSLGIYGIGASGRSSTLAQTLAINELSGAGGGTRLEASSVFVPSGGNYKLEWDGRRNVTPMMNNNGRAIQNGKPDMILRSEADKTSVDFLNVPYWSMRKVFLAKETMAGPAQFDYTIRFDAAGAKGEVVNKTNQDLYEAGVLIGGQWFRIGDLRAGEKKAYQISLGSTVFMQDSQWGSYIFPYSGNRDQMSRERSLLNSYSLSRMASRQNSQQLDMYILGYAKTSGKLFKVDGVPVQSEQTELLIQPIQPDYLQGDRLFIPPGVIMPFVETSNVANMSSYYNGGIDMGSGDMTLKFLLPERSNWQYEKLTLSMAVAHQFKIELWNGNKQDWESLPAGEAVLEGRQLKDALSGGNGIRLKVTNSQNAGRYTYPTLSAEGAVKR</sequence>
<dbReference type="InterPro" id="IPR029062">
    <property type="entry name" value="Class_I_gatase-like"/>
</dbReference>
<feature type="transmembrane region" description="Helical" evidence="1">
    <location>
        <begin position="405"/>
        <end position="425"/>
    </location>
</feature>
<accession>A0ABV5VQG9</accession>
<dbReference type="InterPro" id="IPR055831">
    <property type="entry name" value="DUF7408"/>
</dbReference>
<name>A0ABV5VQG9_9BACL</name>
<keyword evidence="4" id="KW-1185">Reference proteome</keyword>
<evidence type="ECO:0000313" key="4">
    <source>
        <dbReference type="Proteomes" id="UP001589619"/>
    </source>
</evidence>
<dbReference type="Gene3D" id="3.40.50.880">
    <property type="match status" value="1"/>
</dbReference>
<keyword evidence="1" id="KW-1133">Transmembrane helix</keyword>
<organism evidence="3 4">
    <name type="scientific">Paenibacillus hodogayensis</name>
    <dbReference type="NCBI Taxonomy" id="279208"/>
    <lineage>
        <taxon>Bacteria</taxon>
        <taxon>Bacillati</taxon>
        <taxon>Bacillota</taxon>
        <taxon>Bacilli</taxon>
        <taxon>Bacillales</taxon>
        <taxon>Paenibacillaceae</taxon>
        <taxon>Paenibacillus</taxon>
    </lineage>
</organism>
<dbReference type="RefSeq" id="WP_344906932.1">
    <property type="nucleotide sequence ID" value="NZ_BAAAYO010000005.1"/>
</dbReference>
<dbReference type="SUPFAM" id="SSF52317">
    <property type="entry name" value="Class I glutamine amidotransferase-like"/>
    <property type="match status" value="1"/>
</dbReference>
<reference evidence="3 4" key="1">
    <citation type="submission" date="2024-09" db="EMBL/GenBank/DDBJ databases">
        <authorList>
            <person name="Sun Q."/>
            <person name="Mori K."/>
        </authorList>
    </citation>
    <scope>NUCLEOTIDE SEQUENCE [LARGE SCALE GENOMIC DNA]</scope>
    <source>
        <strain evidence="3 4">JCM 12520</strain>
    </source>
</reference>
<proteinExistence type="predicted"/>
<evidence type="ECO:0000259" key="2">
    <source>
        <dbReference type="Pfam" id="PF24157"/>
    </source>
</evidence>
<feature type="domain" description="DUF7408" evidence="2">
    <location>
        <begin position="198"/>
        <end position="335"/>
    </location>
</feature>
<protein>
    <recommendedName>
        <fullName evidence="2">DUF7408 domain-containing protein</fullName>
    </recommendedName>
</protein>
<dbReference type="Pfam" id="PF24157">
    <property type="entry name" value="DUF7408"/>
    <property type="match status" value="1"/>
</dbReference>